<dbReference type="AlphaFoldDB" id="A0A8I6TF19"/>
<proteinExistence type="inferred from homology"/>
<dbReference type="OMA" id="WDRERLH"/>
<evidence type="ECO:0000256" key="1">
    <source>
        <dbReference type="ARBA" id="ARBA00004173"/>
    </source>
</evidence>
<evidence type="ECO:0008006" key="7">
    <source>
        <dbReference type="Google" id="ProtNLM"/>
    </source>
</evidence>
<comment type="similarity">
    <text evidence="2">Belongs to the PET117 family.</text>
</comment>
<dbReference type="InterPro" id="IPR031568">
    <property type="entry name" value="Pet117"/>
</dbReference>
<name>A0A8I6TF19_CIMLE</name>
<dbReference type="Pfam" id="PF15786">
    <property type="entry name" value="PET117"/>
    <property type="match status" value="1"/>
</dbReference>
<keyword evidence="6" id="KW-1185">Reference proteome</keyword>
<evidence type="ECO:0000313" key="5">
    <source>
        <dbReference type="EnsemblMetazoa" id="XP_014245329.1"/>
    </source>
</evidence>
<evidence type="ECO:0000256" key="3">
    <source>
        <dbReference type="ARBA" id="ARBA00022946"/>
    </source>
</evidence>
<reference evidence="5" key="1">
    <citation type="submission" date="2022-01" db="UniProtKB">
        <authorList>
            <consortium name="EnsemblMetazoa"/>
        </authorList>
    </citation>
    <scope>IDENTIFICATION</scope>
</reference>
<evidence type="ECO:0000256" key="4">
    <source>
        <dbReference type="ARBA" id="ARBA00023128"/>
    </source>
</evidence>
<protein>
    <recommendedName>
        <fullName evidence="7">Protein PET117 homolog, mitochondrial</fullName>
    </recommendedName>
</protein>
<organism evidence="5 6">
    <name type="scientific">Cimex lectularius</name>
    <name type="common">Bed bug</name>
    <name type="synonym">Acanthia lectularia</name>
    <dbReference type="NCBI Taxonomy" id="79782"/>
    <lineage>
        <taxon>Eukaryota</taxon>
        <taxon>Metazoa</taxon>
        <taxon>Ecdysozoa</taxon>
        <taxon>Arthropoda</taxon>
        <taxon>Hexapoda</taxon>
        <taxon>Insecta</taxon>
        <taxon>Pterygota</taxon>
        <taxon>Neoptera</taxon>
        <taxon>Paraneoptera</taxon>
        <taxon>Hemiptera</taxon>
        <taxon>Heteroptera</taxon>
        <taxon>Panheteroptera</taxon>
        <taxon>Cimicomorpha</taxon>
        <taxon>Cimicidae</taxon>
        <taxon>Cimex</taxon>
    </lineage>
</organism>
<dbReference type="EnsemblMetazoa" id="XM_014389843.2">
    <property type="protein sequence ID" value="XP_014245329.1"/>
    <property type="gene ID" value="LOC106664270"/>
</dbReference>
<keyword evidence="3" id="KW-0809">Transit peptide</keyword>
<accession>A0A8I6TF19</accession>
<dbReference type="PANTHER" id="PTHR28163:SF1">
    <property type="entry name" value="PROTEIN PET117 HOMOLOG, MITOCHONDRIAL"/>
    <property type="match status" value="1"/>
</dbReference>
<sequence>MSLASKATFAASLTVSVGIIVYIHYKQHSDREQLRGGVLRDLELQQMKKTQNIYMLEQQNHLTSQYKTQDDAGGG</sequence>
<dbReference type="OrthoDB" id="76305at2759"/>
<evidence type="ECO:0000313" key="6">
    <source>
        <dbReference type="Proteomes" id="UP000494040"/>
    </source>
</evidence>
<dbReference type="GO" id="GO:0005739">
    <property type="term" value="C:mitochondrion"/>
    <property type="evidence" value="ECO:0007669"/>
    <property type="project" value="UniProtKB-SubCell"/>
</dbReference>
<dbReference type="KEGG" id="clec:106664270"/>
<dbReference type="PANTHER" id="PTHR28163">
    <property type="entry name" value="PROTEIN PET117 HOMOLOG, MITOCHONDRIAL"/>
    <property type="match status" value="1"/>
</dbReference>
<dbReference type="GO" id="GO:0033617">
    <property type="term" value="P:mitochondrial respiratory chain complex IV assembly"/>
    <property type="evidence" value="ECO:0007669"/>
    <property type="project" value="TreeGrafter"/>
</dbReference>
<dbReference type="Proteomes" id="UP000494040">
    <property type="component" value="Unassembled WGS sequence"/>
</dbReference>
<keyword evidence="4" id="KW-0496">Mitochondrion</keyword>
<comment type="subcellular location">
    <subcellularLocation>
        <location evidence="1">Mitochondrion</location>
    </subcellularLocation>
</comment>
<gene>
    <name evidence="5" type="primary">106664270</name>
</gene>
<evidence type="ECO:0000256" key="2">
    <source>
        <dbReference type="ARBA" id="ARBA00008197"/>
    </source>
</evidence>